<dbReference type="Pfam" id="PF00179">
    <property type="entry name" value="UQ_con"/>
    <property type="match status" value="1"/>
</dbReference>
<dbReference type="KEGG" id="pte:PTT_09104"/>
<dbReference type="PROSITE" id="PS50234">
    <property type="entry name" value="VWFA"/>
    <property type="match status" value="1"/>
</dbReference>
<dbReference type="EC" id="5.2.1.8" evidence="1"/>
<dbReference type="CDD" id="cd16655">
    <property type="entry name" value="RING-Ubox_WDSUB1-like"/>
    <property type="match status" value="1"/>
</dbReference>
<dbReference type="PANTHER" id="PTHR24068">
    <property type="entry name" value="UBIQUITIN-CONJUGATING ENZYME E2"/>
    <property type="match status" value="1"/>
</dbReference>
<protein>
    <recommendedName>
        <fullName evidence="1">peptidylprolyl isomerase</fullName>
        <ecNumber evidence="1">5.2.1.8</ecNumber>
    </recommendedName>
</protein>
<feature type="domain" description="U-box" evidence="5">
    <location>
        <begin position="646"/>
        <end position="719"/>
    </location>
</feature>
<dbReference type="InterPro" id="IPR013083">
    <property type="entry name" value="Znf_RING/FYVE/PHD"/>
</dbReference>
<dbReference type="InterPro" id="IPR016135">
    <property type="entry name" value="UBQ-conjugating_enzyme/RWD"/>
</dbReference>
<dbReference type="SUPFAM" id="SSF54495">
    <property type="entry name" value="UBC-like"/>
    <property type="match status" value="1"/>
</dbReference>
<keyword evidence="2" id="KW-0697">Rotamase</keyword>
<evidence type="ECO:0000256" key="1">
    <source>
        <dbReference type="ARBA" id="ARBA00013194"/>
    </source>
</evidence>
<dbReference type="EMBL" id="GL533826">
    <property type="protein sequence ID" value="EFQ93524.1"/>
    <property type="molecule type" value="Genomic_DNA"/>
</dbReference>
<proteinExistence type="predicted"/>
<dbReference type="PROSITE" id="PS50127">
    <property type="entry name" value="UBC_2"/>
    <property type="match status" value="1"/>
</dbReference>
<evidence type="ECO:0000259" key="5">
    <source>
        <dbReference type="PROSITE" id="PS51698"/>
    </source>
</evidence>
<evidence type="ECO:0000313" key="6">
    <source>
        <dbReference type="EMBL" id="EFQ93524.1"/>
    </source>
</evidence>
<dbReference type="SUPFAM" id="SSF53300">
    <property type="entry name" value="vWA-like"/>
    <property type="match status" value="1"/>
</dbReference>
<dbReference type="InterPro" id="IPR002035">
    <property type="entry name" value="VWF_A"/>
</dbReference>
<dbReference type="Gene3D" id="3.40.50.410">
    <property type="entry name" value="von Willebrand factor, type A domain"/>
    <property type="match status" value="1"/>
</dbReference>
<dbReference type="eggNOG" id="KOG0417">
    <property type="taxonomic scope" value="Eukaryota"/>
</dbReference>
<dbReference type="OrthoDB" id="10069349at2759"/>
<dbReference type="SMART" id="SM00504">
    <property type="entry name" value="Ubox"/>
    <property type="match status" value="1"/>
</dbReference>
<dbReference type="InterPro" id="IPR036465">
    <property type="entry name" value="vWFA_dom_sf"/>
</dbReference>
<dbReference type="InterPro" id="IPR003613">
    <property type="entry name" value="Ubox_domain"/>
</dbReference>
<dbReference type="HOGENOM" id="CLU_003600_0_0_1"/>
<dbReference type="SMART" id="SM00212">
    <property type="entry name" value="UBCc"/>
    <property type="match status" value="1"/>
</dbReference>
<feature type="domain" description="VWFA" evidence="4">
    <location>
        <begin position="940"/>
        <end position="1119"/>
    </location>
</feature>
<evidence type="ECO:0000313" key="7">
    <source>
        <dbReference type="Proteomes" id="UP000001067"/>
    </source>
</evidence>
<accession>E3RL79</accession>
<dbReference type="GO" id="GO:0004842">
    <property type="term" value="F:ubiquitin-protein transferase activity"/>
    <property type="evidence" value="ECO:0007669"/>
    <property type="project" value="InterPro"/>
</dbReference>
<dbReference type="CDD" id="cd00198">
    <property type="entry name" value="vWFA"/>
    <property type="match status" value="1"/>
</dbReference>
<dbReference type="InterPro" id="IPR000608">
    <property type="entry name" value="UBC"/>
</dbReference>
<dbReference type="STRING" id="861557.E3RL79"/>
<name>E3RL79_PYRTT</name>
<evidence type="ECO:0000259" key="3">
    <source>
        <dbReference type="PROSITE" id="PS50127"/>
    </source>
</evidence>
<dbReference type="SMART" id="SM00327">
    <property type="entry name" value="VWA"/>
    <property type="match status" value="1"/>
</dbReference>
<dbReference type="Pfam" id="PF04564">
    <property type="entry name" value="U-box"/>
    <property type="match status" value="1"/>
</dbReference>
<gene>
    <name evidence="6" type="ORF">PTT_09104</name>
</gene>
<keyword evidence="2" id="KW-0413">Isomerase</keyword>
<keyword evidence="7" id="KW-1185">Reference proteome</keyword>
<dbReference type="SUPFAM" id="SSF57850">
    <property type="entry name" value="RING/U-box"/>
    <property type="match status" value="1"/>
</dbReference>
<dbReference type="PROSITE" id="PS51698">
    <property type="entry name" value="U_BOX"/>
    <property type="match status" value="1"/>
</dbReference>
<dbReference type="Gene3D" id="3.30.40.10">
    <property type="entry name" value="Zinc/RING finger domain, C3HC4 (zinc finger)"/>
    <property type="match status" value="1"/>
</dbReference>
<dbReference type="Pfam" id="PF13519">
    <property type="entry name" value="VWA_2"/>
    <property type="match status" value="1"/>
</dbReference>
<dbReference type="GO" id="GO:0003755">
    <property type="term" value="F:peptidyl-prolyl cis-trans isomerase activity"/>
    <property type="evidence" value="ECO:0007669"/>
    <property type="project" value="UniProtKB-KW"/>
</dbReference>
<sequence length="1367" mass="155229">MRHTEDKQYIKGPALALCSKRCRTSCQGQEFQETQNPTTRQVMIIDIHTSECPLEITAHNSGVTLEEVKLDDCAINGILNVYAVQRWTQDPTEVVNQGKAEIFNYSGAWKHPVGQTDRGISNLLSTLRVFSDLTMSIHMDDERQDAVLHMLNLLTHFPPEIRAAYILMRGETPRLSERAALSQCLYEALKKVVPLQIIKSDRMRLFEGSRLLFGLILEKAKNMKLSKIGDRSELPYLSMQVYDLRNITTMMPVLSLPVQTTSGLVDVGYYDAFDEGALLGWKNSQSAVRVSVVDQRWNRVATLSGGATVQVVTFNTDTIRSSQRYADGGDVSKIISAAGYTDLTYLASLCSRNGLTVVDPAELASIDAPVLTLDREGSLSVYVGREACGSPGRDILMFRPTLKAEAEAVDVSIITGLLEPILIERAANGTVVFEAYGSHHRRVTSPDEITMICVDLSQSMNTRCDFEDVKENEDAYADLQSHPGTVGDTPEDSDDLEDPAFHLPDPDELKEYLRGHESYDDFLAIVGTGRTHFHCQQNAEKVLQILQQHHQKQIASKKDIWENFRTHATQYTYRIQSEQLRRDLSTLTNRSLRLQKFRPLLCAWLITCADRESANIPDPLVWKPGDAIPTVQKVIQQAEKDRPSFEVPREYCCHISNEIMEDPVMTADDYTYDRRNIERWLQSNQRSPLTNLILVSKYLRPNVRIKEEIVSYISCADIISTHQKPKTTISASSVMLHLSFRTPLGVNSIDLPCTLKLEELWEIAFRLTKGRYVRYELQHRNAHIPASEDAIESVINPDHEIFINPVCSTVAVSAVYQEWCLVKVYACAYAQPVVSYWEPKATTKTMQSIVFKYYRQKFATMSSTSLQASLVFWIKMRDRGDRHITGEWSDAHWEPISPYFNREFCTGTLSEEFCFTKEQDDEDSKNTYDADKVSQPLVFKVYLGLDSSASKQKSHMTRLDVLKQMFDAYINRLLAYNFHSHVGLVTFSTKALVAQKITNAVENFRHKLNNLKASGDTAIWDSIALAQDQIQQYAEQYPGSKLRIICISDGEDNKSQNTAVDLASRLIRDDITVDSFCLDDHSNKELQTLCSLSGGYSFAPKTLDEAMAICEMEPVLSLLERPLVTNHTFGKRRFIHHSVFRRSPSIFQFSQATQEVQVQRVTSESCPARREHPELQHVFVELGHFARQISRTQTNNALHLNRIHTEIRNSGANPHPHYDIYICESNMGLWKVVMQGPSDSTYAGGTFLLYVKMGDNYPMSAPEARFITPIYHPNINRHGRICHSILDRNWTLDTSNKNVIDTIYSLLLVPEFSDPINAVVTLNYHWDEMQFKEEAQRHIQKHASKNRDMWRKDIVGLSGLGVSDRSG</sequence>
<reference evidence="6 7" key="1">
    <citation type="journal article" date="2010" name="Genome Biol.">
        <title>A first genome assembly of the barley fungal pathogen Pyrenophora teres f. teres.</title>
        <authorList>
            <person name="Ellwood S.R."/>
            <person name="Liu Z."/>
            <person name="Syme R.A."/>
            <person name="Lai Z."/>
            <person name="Hane J.K."/>
            <person name="Keiper F."/>
            <person name="Moffat C.S."/>
            <person name="Oliver R.P."/>
            <person name="Friesen T.L."/>
        </authorList>
    </citation>
    <scope>NUCLEOTIDE SEQUENCE [LARGE SCALE GENOMIC DNA]</scope>
    <source>
        <strain evidence="6 7">0-1</strain>
    </source>
</reference>
<organism evidence="7">
    <name type="scientific">Pyrenophora teres f. teres (strain 0-1)</name>
    <name type="common">Barley net blotch fungus</name>
    <name type="synonym">Drechslera teres f. teres</name>
    <dbReference type="NCBI Taxonomy" id="861557"/>
    <lineage>
        <taxon>Eukaryota</taxon>
        <taxon>Fungi</taxon>
        <taxon>Dikarya</taxon>
        <taxon>Ascomycota</taxon>
        <taxon>Pezizomycotina</taxon>
        <taxon>Dothideomycetes</taxon>
        <taxon>Pleosporomycetidae</taxon>
        <taxon>Pleosporales</taxon>
        <taxon>Pleosporineae</taxon>
        <taxon>Pleosporaceae</taxon>
        <taxon>Pyrenophora</taxon>
    </lineage>
</organism>
<dbReference type="Gene3D" id="3.10.110.10">
    <property type="entry name" value="Ubiquitin Conjugating Enzyme"/>
    <property type="match status" value="1"/>
</dbReference>
<evidence type="ECO:0000259" key="4">
    <source>
        <dbReference type="PROSITE" id="PS50234"/>
    </source>
</evidence>
<dbReference type="Proteomes" id="UP000001067">
    <property type="component" value="Unassembled WGS sequence"/>
</dbReference>
<dbReference type="GO" id="GO:0016567">
    <property type="term" value="P:protein ubiquitination"/>
    <property type="evidence" value="ECO:0007669"/>
    <property type="project" value="InterPro"/>
</dbReference>
<evidence type="ECO:0000256" key="2">
    <source>
        <dbReference type="ARBA" id="ARBA00023110"/>
    </source>
</evidence>
<feature type="domain" description="UBC core" evidence="3">
    <location>
        <begin position="1198"/>
        <end position="1344"/>
    </location>
</feature>